<dbReference type="PROSITE" id="PS50158">
    <property type="entry name" value="ZF_CCHC"/>
    <property type="match status" value="1"/>
</dbReference>
<organism>
    <name type="scientific">Physcomitrium patens</name>
    <name type="common">Spreading-leaved earth moss</name>
    <name type="synonym">Physcomitrella patens</name>
    <dbReference type="NCBI Taxonomy" id="3218"/>
    <lineage>
        <taxon>Eukaryota</taxon>
        <taxon>Viridiplantae</taxon>
        <taxon>Streptophyta</taxon>
        <taxon>Embryophyta</taxon>
        <taxon>Bryophyta</taxon>
        <taxon>Bryophytina</taxon>
        <taxon>Bryopsida</taxon>
        <taxon>Funariidae</taxon>
        <taxon>Funariales</taxon>
        <taxon>Funariaceae</taxon>
        <taxon>Physcomitrium</taxon>
    </lineage>
</organism>
<evidence type="ECO:0000256" key="1">
    <source>
        <dbReference type="PROSITE-ProRule" id="PRU00047"/>
    </source>
</evidence>
<name>A9U5Y7_PHYPA</name>
<evidence type="ECO:0000259" key="3">
    <source>
        <dbReference type="PROSITE" id="PS50158"/>
    </source>
</evidence>
<dbReference type="SUPFAM" id="SSF57756">
    <property type="entry name" value="Retrovirus zinc finger-like domains"/>
    <property type="match status" value="1"/>
</dbReference>
<evidence type="ECO:0000313" key="4">
    <source>
        <dbReference type="EMBL" id="EDQ48916.1"/>
    </source>
</evidence>
<dbReference type="InterPro" id="IPR036875">
    <property type="entry name" value="Znf_CCHC_sf"/>
</dbReference>
<feature type="region of interest" description="Disordered" evidence="2">
    <location>
        <begin position="349"/>
        <end position="381"/>
    </location>
</feature>
<gene>
    <name evidence="4" type="ORF">PHYPADRAFT_102891</name>
</gene>
<keyword evidence="1" id="KW-0479">Metal-binding</keyword>
<reference evidence="4" key="1">
    <citation type="journal article" date="2008" name="Science">
        <title>The Physcomitrella genome reveals evolutionary insights into the conquest of land by plants.</title>
        <authorList>
            <person name="Rensing S."/>
            <person name="Lang D."/>
            <person name="Zimmer A."/>
            <person name="Terry A."/>
            <person name="Salamov A."/>
            <person name="Shapiro H."/>
            <person name="Nishiyama T."/>
            <person name="Perroud P.-F."/>
            <person name="Lindquist E."/>
            <person name="Kamisugi Y."/>
            <person name="Tanahashi T."/>
            <person name="Sakakibara K."/>
            <person name="Fujita T."/>
            <person name="Oishi K."/>
            <person name="Shin-I T."/>
            <person name="Kuroki Y."/>
            <person name="Toyoda A."/>
            <person name="Suzuki Y."/>
            <person name="Hashimoto A."/>
            <person name="Yamaguchi K."/>
            <person name="Sugano A."/>
            <person name="Kohara Y."/>
            <person name="Fujiyama A."/>
            <person name="Anterola A."/>
            <person name="Aoki S."/>
            <person name="Ashton N."/>
            <person name="Barbazuk W.B."/>
            <person name="Barker E."/>
            <person name="Bennetzen J."/>
            <person name="Bezanilla M."/>
            <person name="Blankenship R."/>
            <person name="Cho S.H."/>
            <person name="Dutcher S."/>
            <person name="Estelle M."/>
            <person name="Fawcett J.A."/>
            <person name="Gundlach H."/>
            <person name="Hanada K."/>
            <person name="Heyl A."/>
            <person name="Hicks K.A."/>
            <person name="Hugh J."/>
            <person name="Lohr M."/>
            <person name="Mayer K."/>
            <person name="Melkozernov A."/>
            <person name="Murata T."/>
            <person name="Nelson D."/>
            <person name="Pils B."/>
            <person name="Prigge M."/>
            <person name="Reiss B."/>
            <person name="Renner T."/>
            <person name="Rombauts S."/>
            <person name="Rushton P."/>
            <person name="Sanderfoot A."/>
            <person name="Schween G."/>
            <person name="Shiu S.-H."/>
            <person name="Stueber K."/>
            <person name="Theodoulou F.L."/>
            <person name="Tu H."/>
            <person name="Van de Peer Y."/>
            <person name="Verrier P.J."/>
            <person name="Waters E."/>
            <person name="Wood A."/>
            <person name="Yang L."/>
            <person name="Cove D."/>
            <person name="Cuming A."/>
            <person name="Hasebe M."/>
            <person name="Lucas S."/>
            <person name="Mishler D.B."/>
            <person name="Reski R."/>
            <person name="Grigoriev I."/>
            <person name="Quatrano R.S."/>
            <person name="Boore J.L."/>
        </authorList>
    </citation>
    <scope>NUCLEOTIDE SEQUENCE [LARGE SCALE GENOMIC DNA]</scope>
</reference>
<keyword evidence="1" id="KW-0862">Zinc</keyword>
<proteinExistence type="predicted"/>
<dbReference type="AlphaFoldDB" id="A9U5Y7"/>
<dbReference type="InterPro" id="IPR001878">
    <property type="entry name" value="Znf_CCHC"/>
</dbReference>
<dbReference type="Gene3D" id="4.10.60.10">
    <property type="entry name" value="Zinc finger, CCHC-type"/>
    <property type="match status" value="1"/>
</dbReference>
<feature type="domain" description="CCHC-type" evidence="3">
    <location>
        <begin position="295"/>
        <end position="310"/>
    </location>
</feature>
<protein>
    <submittedName>
        <fullName evidence="4">Predicted protein</fullName>
    </submittedName>
</protein>
<evidence type="ECO:0000256" key="2">
    <source>
        <dbReference type="SAM" id="MobiDB-lite"/>
    </source>
</evidence>
<dbReference type="GO" id="GO:0008270">
    <property type="term" value="F:zinc ion binding"/>
    <property type="evidence" value="ECO:0007669"/>
    <property type="project" value="UniProtKB-KW"/>
</dbReference>
<accession>A9U5Y7</accession>
<sequence>MGEASKEANLRDPMSIGHQFTEETFEELKIGSCRTGDSSSLIVKSVKRFVKNRIFTKEFGSLFQGALLPNKFKQLELPAEVLSSPVEEIIKDIERITESETITLPILPPIVLLPMASGGVSSVPTGPPVPPIGPIGPAVPISVPMGQVGDQTTIALSLVRAKVWEECHYDRILNSNPILIPTQGSSKFPNWNNLANSITGAMAPATHSTVPIQGVLNPVPLQAVPSPMASTYPEFAPYQPPGVNTQELPMLPGSKETNEMLLLNLTKKMEELAVNMAKEKEKRPKQTNFRTNVWCTNCKGQGHMVQDCPSPGNMKIQCMNCGGKHPTNNCWYLSNPHFNNTMSPSMSWDVNQIQGSNGNGWNGSNSKFPRGYQSSSSRLSS</sequence>
<dbReference type="GO" id="GO:0003676">
    <property type="term" value="F:nucleic acid binding"/>
    <property type="evidence" value="ECO:0007669"/>
    <property type="project" value="InterPro"/>
</dbReference>
<keyword evidence="1" id="KW-0863">Zinc-finger</keyword>
<dbReference type="EMBL" id="DS545692">
    <property type="protein sequence ID" value="EDQ48916.1"/>
    <property type="molecule type" value="Genomic_DNA"/>
</dbReference>